<dbReference type="EMBL" id="JAGPYM010000029">
    <property type="protein sequence ID" value="KAH6879475.1"/>
    <property type="molecule type" value="Genomic_DNA"/>
</dbReference>
<comment type="caution">
    <text evidence="3">The sequence shown here is derived from an EMBL/GenBank/DDBJ whole genome shotgun (WGS) entry which is preliminary data.</text>
</comment>
<feature type="transmembrane region" description="Helical" evidence="1">
    <location>
        <begin position="236"/>
        <end position="257"/>
    </location>
</feature>
<feature type="domain" description="Tryptophan synthase beta chain-like PALP" evidence="2">
    <location>
        <begin position="45"/>
        <end position="371"/>
    </location>
</feature>
<dbReference type="Gene3D" id="3.40.50.1100">
    <property type="match status" value="3"/>
</dbReference>
<reference evidence="3 4" key="1">
    <citation type="journal article" date="2021" name="Nat. Commun.">
        <title>Genetic determinants of endophytism in the Arabidopsis root mycobiome.</title>
        <authorList>
            <person name="Mesny F."/>
            <person name="Miyauchi S."/>
            <person name="Thiergart T."/>
            <person name="Pickel B."/>
            <person name="Atanasova L."/>
            <person name="Karlsson M."/>
            <person name="Huettel B."/>
            <person name="Barry K.W."/>
            <person name="Haridas S."/>
            <person name="Chen C."/>
            <person name="Bauer D."/>
            <person name="Andreopoulos W."/>
            <person name="Pangilinan J."/>
            <person name="LaButti K."/>
            <person name="Riley R."/>
            <person name="Lipzen A."/>
            <person name="Clum A."/>
            <person name="Drula E."/>
            <person name="Henrissat B."/>
            <person name="Kohler A."/>
            <person name="Grigoriev I.V."/>
            <person name="Martin F.M."/>
            <person name="Hacquard S."/>
        </authorList>
    </citation>
    <scope>NUCLEOTIDE SEQUENCE [LARGE SCALE GENOMIC DNA]</scope>
    <source>
        <strain evidence="3 4">MPI-CAGE-CH-0241</strain>
    </source>
</reference>
<dbReference type="AlphaFoldDB" id="A0A9P8VXQ9"/>
<keyword evidence="1" id="KW-1133">Transmembrane helix</keyword>
<organism evidence="3 4">
    <name type="scientific">Thelonectria olida</name>
    <dbReference type="NCBI Taxonomy" id="1576542"/>
    <lineage>
        <taxon>Eukaryota</taxon>
        <taxon>Fungi</taxon>
        <taxon>Dikarya</taxon>
        <taxon>Ascomycota</taxon>
        <taxon>Pezizomycotina</taxon>
        <taxon>Sordariomycetes</taxon>
        <taxon>Hypocreomycetidae</taxon>
        <taxon>Hypocreales</taxon>
        <taxon>Nectriaceae</taxon>
        <taxon>Thelonectria</taxon>
    </lineage>
</organism>
<proteinExistence type="predicted"/>
<dbReference type="Proteomes" id="UP000777438">
    <property type="component" value="Unassembled WGS sequence"/>
</dbReference>
<name>A0A9P8VXQ9_9HYPO</name>
<gene>
    <name evidence="3" type="ORF">B0T10DRAFT_532220</name>
</gene>
<dbReference type="OrthoDB" id="10059875at2759"/>
<dbReference type="NCBIfam" id="NF006058">
    <property type="entry name" value="PRK08206.1"/>
    <property type="match status" value="1"/>
</dbReference>
<evidence type="ECO:0000313" key="3">
    <source>
        <dbReference type="EMBL" id="KAH6879475.1"/>
    </source>
</evidence>
<sequence>MHITTAYSHYHNKGRLDKAGETAAAVCVENLSKWAEAVEEINTWPEYQPQPLHSLSYQAKRMGIEKLFFKDESKRFGTSLGSFKALGAPYAVFKILADEVFSKTGIMPTSVELRMGKYKDITQHVTVCVATDGNQGRGLAFGANIFGCRCVDYIHNHVSTGRADRMRDLGAIVIRIDGEYEVSVERAKEDARMNGWHFVSSTSWSDFDTGIPQNVMNAYMVVVEEALQMVPAMEDITHVFVCGGVGSIAAAVFLGFFTRYSQNPPRFVVVEPTEADCLYQSPKKGRMCLSEGSLRTLMAGLACRGPSPVAWEILTWFASDFVAVPDEVAVEGMKELASGHGGDIPVVCGESSAANMGVMVQAANDESLREKLGLNGNSQVILFGLEGATDPAIYRMLVEKSPEQVFEAQERFSKAQCGS</sequence>
<dbReference type="InterPro" id="IPR036052">
    <property type="entry name" value="TrpB-like_PALP_sf"/>
</dbReference>
<dbReference type="PANTHER" id="PTHR42937">
    <property type="match status" value="1"/>
</dbReference>
<accession>A0A9P8VXQ9</accession>
<dbReference type="PANTHER" id="PTHR42937:SF1">
    <property type="entry name" value="DIAMINOPROPIONATE AMMONIA-LYASE"/>
    <property type="match status" value="1"/>
</dbReference>
<keyword evidence="1" id="KW-0812">Transmembrane</keyword>
<keyword evidence="4" id="KW-1185">Reference proteome</keyword>
<evidence type="ECO:0000256" key="1">
    <source>
        <dbReference type="SAM" id="Phobius"/>
    </source>
</evidence>
<evidence type="ECO:0000313" key="4">
    <source>
        <dbReference type="Proteomes" id="UP000777438"/>
    </source>
</evidence>
<dbReference type="InterPro" id="IPR001926">
    <property type="entry name" value="TrpB-like_PALP"/>
</dbReference>
<protein>
    <submittedName>
        <fullName evidence="3">Tryptophan synthase beta subunit-like PLP-dependent enzyme</fullName>
    </submittedName>
</protein>
<dbReference type="SUPFAM" id="SSF53686">
    <property type="entry name" value="Tryptophan synthase beta subunit-like PLP-dependent enzymes"/>
    <property type="match status" value="1"/>
</dbReference>
<dbReference type="Pfam" id="PF00291">
    <property type="entry name" value="PALP"/>
    <property type="match status" value="1"/>
</dbReference>
<keyword evidence="1" id="KW-0472">Membrane</keyword>
<dbReference type="CDD" id="cd00640">
    <property type="entry name" value="Trp-synth-beta_II"/>
    <property type="match status" value="1"/>
</dbReference>
<evidence type="ECO:0000259" key="2">
    <source>
        <dbReference type="Pfam" id="PF00291"/>
    </source>
</evidence>